<accession>A0A8H9GME8</accession>
<reference evidence="2" key="2">
    <citation type="submission" date="2020-09" db="EMBL/GenBank/DDBJ databases">
        <authorList>
            <person name="Sun Q."/>
            <person name="Ohkuma M."/>
        </authorList>
    </citation>
    <scope>NUCLEOTIDE SEQUENCE</scope>
    <source>
        <strain evidence="2">JCM 3051</strain>
    </source>
</reference>
<keyword evidence="3" id="KW-1185">Reference proteome</keyword>
<proteinExistence type="predicted"/>
<feature type="compositionally biased region" description="Polar residues" evidence="1">
    <location>
        <begin position="88"/>
        <end position="97"/>
    </location>
</feature>
<gene>
    <name evidence="2" type="ORF">GCM10010102_39170</name>
</gene>
<dbReference type="AlphaFoldDB" id="A0A8H9GME8"/>
<feature type="region of interest" description="Disordered" evidence="1">
    <location>
        <begin position="54"/>
        <end position="97"/>
    </location>
</feature>
<name>A0A8H9GME8_9MICO</name>
<dbReference type="EMBL" id="BMPT01000020">
    <property type="protein sequence ID" value="GGM39695.1"/>
    <property type="molecule type" value="Genomic_DNA"/>
</dbReference>
<comment type="caution">
    <text evidence="2">The sequence shown here is derived from an EMBL/GenBank/DDBJ whole genome shotgun (WGS) entry which is preliminary data.</text>
</comment>
<dbReference type="Proteomes" id="UP000655589">
    <property type="component" value="Unassembled WGS sequence"/>
</dbReference>
<sequence length="97" mass="10327">MSACRAFAAPAEVPPPTATAIAAKPVIRARARYRSFIDPPASHLLVEYAAWHGAPPDGTYDPGTDLSTLSSPDGRLNSWPVSPGVRTVETQEQSPRT</sequence>
<organism evidence="2 3">
    <name type="scientific">Promicromonospora citrea</name>
    <dbReference type="NCBI Taxonomy" id="43677"/>
    <lineage>
        <taxon>Bacteria</taxon>
        <taxon>Bacillati</taxon>
        <taxon>Actinomycetota</taxon>
        <taxon>Actinomycetes</taxon>
        <taxon>Micrococcales</taxon>
        <taxon>Promicromonosporaceae</taxon>
        <taxon>Promicromonospora</taxon>
    </lineage>
</organism>
<evidence type="ECO:0000313" key="2">
    <source>
        <dbReference type="EMBL" id="GGM39695.1"/>
    </source>
</evidence>
<protein>
    <submittedName>
        <fullName evidence="2">Uncharacterized protein</fullName>
    </submittedName>
</protein>
<evidence type="ECO:0000256" key="1">
    <source>
        <dbReference type="SAM" id="MobiDB-lite"/>
    </source>
</evidence>
<evidence type="ECO:0000313" key="3">
    <source>
        <dbReference type="Proteomes" id="UP000655589"/>
    </source>
</evidence>
<reference evidence="2" key="1">
    <citation type="journal article" date="2014" name="Int. J. Syst. Evol. Microbiol.">
        <title>Complete genome sequence of Corynebacterium casei LMG S-19264T (=DSM 44701T), isolated from a smear-ripened cheese.</title>
        <authorList>
            <consortium name="US DOE Joint Genome Institute (JGI-PGF)"/>
            <person name="Walter F."/>
            <person name="Albersmeier A."/>
            <person name="Kalinowski J."/>
            <person name="Ruckert C."/>
        </authorList>
    </citation>
    <scope>NUCLEOTIDE SEQUENCE</scope>
    <source>
        <strain evidence="2">JCM 3051</strain>
    </source>
</reference>